<dbReference type="EMBL" id="JAUIZM010000010">
    <property type="protein sequence ID" value="KAK1360509.1"/>
    <property type="molecule type" value="Genomic_DNA"/>
</dbReference>
<reference evidence="4" key="2">
    <citation type="submission" date="2023-05" db="EMBL/GenBank/DDBJ databases">
        <authorList>
            <person name="Schelkunov M.I."/>
        </authorList>
    </citation>
    <scope>NUCLEOTIDE SEQUENCE</scope>
    <source>
        <strain evidence="4">Hsosn_3</strain>
        <tissue evidence="4">Leaf</tissue>
    </source>
</reference>
<dbReference type="SUPFAM" id="SSF52096">
    <property type="entry name" value="ClpP/crotonase"/>
    <property type="match status" value="1"/>
</dbReference>
<evidence type="ECO:0000313" key="5">
    <source>
        <dbReference type="Proteomes" id="UP001237642"/>
    </source>
</evidence>
<evidence type="ECO:0000256" key="2">
    <source>
        <dbReference type="ARBA" id="ARBA00023239"/>
    </source>
</evidence>
<dbReference type="GO" id="GO:0016853">
    <property type="term" value="F:isomerase activity"/>
    <property type="evidence" value="ECO:0007669"/>
    <property type="project" value="UniProtKB-KW"/>
</dbReference>
<reference evidence="4" key="1">
    <citation type="submission" date="2023-02" db="EMBL/GenBank/DDBJ databases">
        <title>Genome of toxic invasive species Heracleum sosnowskyi carries increased number of genes despite the absence of recent whole-genome duplications.</title>
        <authorList>
            <person name="Schelkunov M."/>
            <person name="Shtratnikova V."/>
            <person name="Makarenko M."/>
            <person name="Klepikova A."/>
            <person name="Omelchenko D."/>
            <person name="Novikova G."/>
            <person name="Obukhova E."/>
            <person name="Bogdanov V."/>
            <person name="Penin A."/>
            <person name="Logacheva M."/>
        </authorList>
    </citation>
    <scope>NUCLEOTIDE SEQUENCE</scope>
    <source>
        <strain evidence="4">Hsosn_3</strain>
        <tissue evidence="4">Leaf</tissue>
    </source>
</reference>
<evidence type="ECO:0000256" key="1">
    <source>
        <dbReference type="ARBA" id="ARBA00023235"/>
    </source>
</evidence>
<dbReference type="Gene3D" id="3.90.226.10">
    <property type="entry name" value="2-enoyl-CoA Hydratase, Chain A, domain 1"/>
    <property type="match status" value="1"/>
</dbReference>
<keyword evidence="3" id="KW-0511">Multifunctional enzyme</keyword>
<keyword evidence="5" id="KW-1185">Reference proteome</keyword>
<gene>
    <name evidence="4" type="ORF">POM88_044983</name>
</gene>
<dbReference type="Proteomes" id="UP001237642">
    <property type="component" value="Unassembled WGS sequence"/>
</dbReference>
<organism evidence="4 5">
    <name type="scientific">Heracleum sosnowskyi</name>
    <dbReference type="NCBI Taxonomy" id="360622"/>
    <lineage>
        <taxon>Eukaryota</taxon>
        <taxon>Viridiplantae</taxon>
        <taxon>Streptophyta</taxon>
        <taxon>Embryophyta</taxon>
        <taxon>Tracheophyta</taxon>
        <taxon>Spermatophyta</taxon>
        <taxon>Magnoliopsida</taxon>
        <taxon>eudicotyledons</taxon>
        <taxon>Gunneridae</taxon>
        <taxon>Pentapetalae</taxon>
        <taxon>asterids</taxon>
        <taxon>campanulids</taxon>
        <taxon>Apiales</taxon>
        <taxon>Apiaceae</taxon>
        <taxon>Apioideae</taxon>
        <taxon>apioid superclade</taxon>
        <taxon>Tordylieae</taxon>
        <taxon>Tordyliinae</taxon>
        <taxon>Heracleum</taxon>
    </lineage>
</organism>
<dbReference type="GO" id="GO:0005777">
    <property type="term" value="C:peroxisome"/>
    <property type="evidence" value="ECO:0007669"/>
    <property type="project" value="TreeGrafter"/>
</dbReference>
<dbReference type="GO" id="GO:0016829">
    <property type="term" value="F:lyase activity"/>
    <property type="evidence" value="ECO:0007669"/>
    <property type="project" value="UniProtKB-KW"/>
</dbReference>
<dbReference type="GO" id="GO:0006635">
    <property type="term" value="P:fatty acid beta-oxidation"/>
    <property type="evidence" value="ECO:0007669"/>
    <property type="project" value="TreeGrafter"/>
</dbReference>
<dbReference type="InterPro" id="IPR029045">
    <property type="entry name" value="ClpP/crotonase-like_dom_sf"/>
</dbReference>
<dbReference type="Pfam" id="PF00378">
    <property type="entry name" value="ECH_1"/>
    <property type="match status" value="1"/>
</dbReference>
<dbReference type="GO" id="GO:0003857">
    <property type="term" value="F:(3S)-3-hydroxyacyl-CoA dehydrogenase (NAD+) activity"/>
    <property type="evidence" value="ECO:0007669"/>
    <property type="project" value="TreeGrafter"/>
</dbReference>
<sequence>MTRDDVKAIVLTGDGGRFSGVFDINVFQTGDTSHIPDVSVDLVVNNIEDAKKPVGAAVQGLALGGGLELALGCHARIATPRTQLGFPELTLGVIPRCGGTQRLHRLVGLPKAIEMMLLMALLLLRHVLTMGDIDSDDVLTMGDIDIDSDYGS</sequence>
<protein>
    <submittedName>
        <fullName evidence="4">Peroxisomal fatty acid beta-oxidation multifunctional protein AIM1-like</fullName>
    </submittedName>
</protein>
<evidence type="ECO:0000256" key="3">
    <source>
        <dbReference type="ARBA" id="ARBA00023268"/>
    </source>
</evidence>
<keyword evidence="2" id="KW-0456">Lyase</keyword>
<comment type="caution">
    <text evidence="4">The sequence shown here is derived from an EMBL/GenBank/DDBJ whole genome shotgun (WGS) entry which is preliminary data.</text>
</comment>
<keyword evidence="1" id="KW-0413">Isomerase</keyword>
<dbReference type="PANTHER" id="PTHR23309">
    <property type="entry name" value="3-HYDROXYACYL-COA DEHYROGENASE"/>
    <property type="match status" value="1"/>
</dbReference>
<evidence type="ECO:0000313" key="4">
    <source>
        <dbReference type="EMBL" id="KAK1360509.1"/>
    </source>
</evidence>
<dbReference type="PANTHER" id="PTHR23309:SF49">
    <property type="entry name" value="PEROXISOMAL BIFUNCTIONAL ENZYME"/>
    <property type="match status" value="1"/>
</dbReference>
<name>A0AAD8H6F1_9APIA</name>
<proteinExistence type="predicted"/>
<dbReference type="CDD" id="cd06558">
    <property type="entry name" value="crotonase-like"/>
    <property type="match status" value="1"/>
</dbReference>
<dbReference type="InterPro" id="IPR001753">
    <property type="entry name" value="Enoyl-CoA_hydra/iso"/>
</dbReference>
<dbReference type="AlphaFoldDB" id="A0AAD8H6F1"/>
<accession>A0AAD8H6F1</accession>